<dbReference type="PANTHER" id="PTHR34535:SF3">
    <property type="entry name" value="HYDROGENASE MATURATION FACTOR HYPA"/>
    <property type="match status" value="1"/>
</dbReference>
<gene>
    <name evidence="4" type="primary">hypA</name>
    <name evidence="6" type="ORF">Rai3103_04825</name>
</gene>
<dbReference type="GO" id="GO:0016151">
    <property type="term" value="F:nickel cation binding"/>
    <property type="evidence" value="ECO:0007669"/>
    <property type="project" value="UniProtKB-UniRule"/>
</dbReference>
<evidence type="ECO:0000256" key="3">
    <source>
        <dbReference type="ARBA" id="ARBA00022833"/>
    </source>
</evidence>
<feature type="binding site" evidence="4">
    <location>
        <position position="2"/>
    </location>
    <ligand>
        <name>Ni(2+)</name>
        <dbReference type="ChEBI" id="CHEBI:49786"/>
    </ligand>
</feature>
<comment type="similarity">
    <text evidence="4">Belongs to the HypA/HybF family.</text>
</comment>
<dbReference type="EMBL" id="CP045725">
    <property type="protein sequence ID" value="QGF23101.1"/>
    <property type="molecule type" value="Genomic_DNA"/>
</dbReference>
<dbReference type="GO" id="GO:0008270">
    <property type="term" value="F:zinc ion binding"/>
    <property type="evidence" value="ECO:0007669"/>
    <property type="project" value="UniProtKB-UniRule"/>
</dbReference>
<keyword evidence="2 4" id="KW-0479">Metal-binding</keyword>
<evidence type="ECO:0000313" key="7">
    <source>
        <dbReference type="Proteomes" id="UP000386847"/>
    </source>
</evidence>
<sequence length="147" mass="14974">MHELGLLRSVADAVSAAAARAGAIGVQAVGLRVGTLSGTVPEALEGAWPIAVADTVAEGARLELEVVPATVWCPRCATDQPIDEFFALTCPVCGTPTGTLTHGREFEVTWADLDIDPDEPGSATLSHHGSAPRARPAATGPGGARPT</sequence>
<dbReference type="RefSeq" id="WP_153571628.1">
    <property type="nucleotide sequence ID" value="NZ_CP045725.1"/>
</dbReference>
<evidence type="ECO:0000256" key="4">
    <source>
        <dbReference type="HAMAP-Rule" id="MF_00213"/>
    </source>
</evidence>
<keyword evidence="7" id="KW-1185">Reference proteome</keyword>
<feature type="binding site" evidence="4">
    <location>
        <position position="93"/>
    </location>
    <ligand>
        <name>Zn(2+)</name>
        <dbReference type="ChEBI" id="CHEBI:29105"/>
    </ligand>
</feature>
<dbReference type="KEGG" id="rain:Rai3103_04825"/>
<dbReference type="GO" id="GO:0051604">
    <property type="term" value="P:protein maturation"/>
    <property type="evidence" value="ECO:0007669"/>
    <property type="project" value="InterPro"/>
</dbReference>
<proteinExistence type="inferred from homology"/>
<dbReference type="PANTHER" id="PTHR34535">
    <property type="entry name" value="HYDROGENASE MATURATION FACTOR HYPA"/>
    <property type="match status" value="1"/>
</dbReference>
<comment type="function">
    <text evidence="4">Involved in the maturation of [NiFe] hydrogenases. Required for nickel insertion into the metal center of the hydrogenase.</text>
</comment>
<feature type="binding site" evidence="4">
    <location>
        <position position="76"/>
    </location>
    <ligand>
        <name>Zn(2+)</name>
        <dbReference type="ChEBI" id="CHEBI:29105"/>
    </ligand>
</feature>
<keyword evidence="3 4" id="KW-0862">Zinc</keyword>
<dbReference type="HAMAP" id="MF_00213">
    <property type="entry name" value="HypA_HybF"/>
    <property type="match status" value="1"/>
</dbReference>
<feature type="region of interest" description="Disordered" evidence="5">
    <location>
        <begin position="114"/>
        <end position="147"/>
    </location>
</feature>
<dbReference type="Pfam" id="PF01155">
    <property type="entry name" value="HypA"/>
    <property type="match status" value="1"/>
</dbReference>
<evidence type="ECO:0000313" key="6">
    <source>
        <dbReference type="EMBL" id="QGF23101.1"/>
    </source>
</evidence>
<accession>A0A5Q2F9P1</accession>
<dbReference type="Proteomes" id="UP000386847">
    <property type="component" value="Chromosome"/>
</dbReference>
<dbReference type="Gene3D" id="3.30.2320.80">
    <property type="match status" value="1"/>
</dbReference>
<evidence type="ECO:0000256" key="5">
    <source>
        <dbReference type="SAM" id="MobiDB-lite"/>
    </source>
</evidence>
<reference evidence="6 7" key="1">
    <citation type="submission" date="2019-10" db="EMBL/GenBank/DDBJ databases">
        <title>Genomic analysis of Raineyella sp. CBA3103.</title>
        <authorList>
            <person name="Roh S.W."/>
        </authorList>
    </citation>
    <scope>NUCLEOTIDE SEQUENCE [LARGE SCALE GENOMIC DNA]</scope>
    <source>
        <strain evidence="6 7">CBA3103</strain>
    </source>
</reference>
<organism evidence="6 7">
    <name type="scientific">Raineyella fluvialis</name>
    <dbReference type="NCBI Taxonomy" id="2662261"/>
    <lineage>
        <taxon>Bacteria</taxon>
        <taxon>Bacillati</taxon>
        <taxon>Actinomycetota</taxon>
        <taxon>Actinomycetes</taxon>
        <taxon>Propionibacteriales</taxon>
        <taxon>Propionibacteriaceae</taxon>
        <taxon>Raineyella</taxon>
    </lineage>
</organism>
<keyword evidence="1 4" id="KW-0533">Nickel</keyword>
<dbReference type="AlphaFoldDB" id="A0A5Q2F9P1"/>
<dbReference type="InterPro" id="IPR000688">
    <property type="entry name" value="HypA/HybF"/>
</dbReference>
<evidence type="ECO:0000256" key="2">
    <source>
        <dbReference type="ARBA" id="ARBA00022723"/>
    </source>
</evidence>
<feature type="binding site" evidence="4">
    <location>
        <position position="73"/>
    </location>
    <ligand>
        <name>Zn(2+)</name>
        <dbReference type="ChEBI" id="CHEBI:29105"/>
    </ligand>
</feature>
<protein>
    <recommendedName>
        <fullName evidence="4">Hydrogenase maturation factor HypA</fullName>
    </recommendedName>
</protein>
<feature type="binding site" evidence="4">
    <location>
        <position position="90"/>
    </location>
    <ligand>
        <name>Zn(2+)</name>
        <dbReference type="ChEBI" id="CHEBI:29105"/>
    </ligand>
</feature>
<evidence type="ECO:0000256" key="1">
    <source>
        <dbReference type="ARBA" id="ARBA00022596"/>
    </source>
</evidence>
<name>A0A5Q2F9P1_9ACTN</name>